<evidence type="ECO:0000256" key="1">
    <source>
        <dbReference type="ARBA" id="ARBA00022723"/>
    </source>
</evidence>
<feature type="region of interest" description="Disordered" evidence="4">
    <location>
        <begin position="31"/>
        <end position="87"/>
    </location>
</feature>
<feature type="compositionally biased region" description="Polar residues" evidence="4">
    <location>
        <begin position="75"/>
        <end position="87"/>
    </location>
</feature>
<dbReference type="PANTHER" id="PTHR46524">
    <property type="entry name" value="CW-TYPE ZINC FINGER"/>
    <property type="match status" value="1"/>
</dbReference>
<feature type="region of interest" description="Disordered" evidence="4">
    <location>
        <begin position="1044"/>
        <end position="1110"/>
    </location>
</feature>
<evidence type="ECO:0000256" key="4">
    <source>
        <dbReference type="SAM" id="MobiDB-lite"/>
    </source>
</evidence>
<feature type="domain" description="CW-type" evidence="5">
    <location>
        <begin position="562"/>
        <end position="615"/>
    </location>
</feature>
<dbReference type="Pfam" id="PF07496">
    <property type="entry name" value="zf-CW"/>
    <property type="match status" value="1"/>
</dbReference>
<evidence type="ECO:0000259" key="5">
    <source>
        <dbReference type="PROSITE" id="PS51050"/>
    </source>
</evidence>
<proteinExistence type="predicted"/>
<feature type="compositionally biased region" description="Basic and acidic residues" evidence="4">
    <location>
        <begin position="485"/>
        <end position="518"/>
    </location>
</feature>
<evidence type="ECO:0000256" key="2">
    <source>
        <dbReference type="ARBA" id="ARBA00022771"/>
    </source>
</evidence>
<feature type="region of interest" description="Disordered" evidence="4">
    <location>
        <begin position="1001"/>
        <end position="1027"/>
    </location>
</feature>
<dbReference type="Gene3D" id="3.30.40.100">
    <property type="match status" value="1"/>
</dbReference>
<evidence type="ECO:0000256" key="3">
    <source>
        <dbReference type="ARBA" id="ARBA00022833"/>
    </source>
</evidence>
<feature type="region of interest" description="Disordered" evidence="4">
    <location>
        <begin position="278"/>
        <end position="414"/>
    </location>
</feature>
<feature type="compositionally biased region" description="Polar residues" evidence="4">
    <location>
        <begin position="34"/>
        <end position="52"/>
    </location>
</feature>
<reference evidence="6" key="1">
    <citation type="submission" date="2020-06" db="EMBL/GenBank/DDBJ databases">
        <authorList>
            <person name="Li T."/>
            <person name="Hu X."/>
            <person name="Zhang T."/>
            <person name="Song X."/>
            <person name="Zhang H."/>
            <person name="Dai N."/>
            <person name="Sheng W."/>
            <person name="Hou X."/>
            <person name="Wei L."/>
        </authorList>
    </citation>
    <scope>NUCLEOTIDE SEQUENCE</scope>
    <source>
        <strain evidence="6">G01</strain>
        <tissue evidence="6">Leaf</tissue>
    </source>
</reference>
<feature type="compositionally biased region" description="Basic and acidic residues" evidence="4">
    <location>
        <begin position="1044"/>
        <end position="1055"/>
    </location>
</feature>
<keyword evidence="3" id="KW-0862">Zinc</keyword>
<comment type="caution">
    <text evidence="6">The sequence shown here is derived from an EMBL/GenBank/DDBJ whole genome shotgun (WGS) entry which is preliminary data.</text>
</comment>
<protein>
    <recommendedName>
        <fullName evidence="5">CW-type domain-containing protein</fullName>
    </recommendedName>
</protein>
<dbReference type="EMBL" id="JACGWK010000006">
    <property type="protein sequence ID" value="KAL0348696.1"/>
    <property type="molecule type" value="Genomic_DNA"/>
</dbReference>
<gene>
    <name evidence="6" type="ORF">Sangu_1097400</name>
</gene>
<feature type="compositionally biased region" description="Basic and acidic residues" evidence="4">
    <location>
        <begin position="734"/>
        <end position="756"/>
    </location>
</feature>
<keyword evidence="1" id="KW-0479">Metal-binding</keyword>
<feature type="compositionally biased region" description="Polar residues" evidence="4">
    <location>
        <begin position="709"/>
        <end position="720"/>
    </location>
</feature>
<dbReference type="PROSITE" id="PS51050">
    <property type="entry name" value="ZF_CW"/>
    <property type="match status" value="1"/>
</dbReference>
<organism evidence="6">
    <name type="scientific">Sesamum angustifolium</name>
    <dbReference type="NCBI Taxonomy" id="2727405"/>
    <lineage>
        <taxon>Eukaryota</taxon>
        <taxon>Viridiplantae</taxon>
        <taxon>Streptophyta</taxon>
        <taxon>Embryophyta</taxon>
        <taxon>Tracheophyta</taxon>
        <taxon>Spermatophyta</taxon>
        <taxon>Magnoliopsida</taxon>
        <taxon>eudicotyledons</taxon>
        <taxon>Gunneridae</taxon>
        <taxon>Pentapetalae</taxon>
        <taxon>asterids</taxon>
        <taxon>lamiids</taxon>
        <taxon>Lamiales</taxon>
        <taxon>Pedaliaceae</taxon>
        <taxon>Sesamum</taxon>
    </lineage>
</organism>
<feature type="region of interest" description="Disordered" evidence="4">
    <location>
        <begin position="426"/>
        <end position="518"/>
    </location>
</feature>
<keyword evidence="2" id="KW-0863">Zinc-finger</keyword>
<feature type="compositionally biased region" description="Basic and acidic residues" evidence="4">
    <location>
        <begin position="348"/>
        <end position="377"/>
    </location>
</feature>
<accession>A0AAW2P1M6</accession>
<dbReference type="InterPro" id="IPR056406">
    <property type="entry name" value="THD_CWZF3/5/7"/>
</dbReference>
<feature type="region of interest" description="Disordered" evidence="4">
    <location>
        <begin position="667"/>
        <end position="763"/>
    </location>
</feature>
<feature type="compositionally biased region" description="Basic and acidic residues" evidence="4">
    <location>
        <begin position="319"/>
        <end position="341"/>
    </location>
</feature>
<sequence>MIQEPELEEGETCYYKDDRSIDPDIALPYFRSPSIWSQPKSPQRVQNPNLSRSPDHACPEGPAPNSVMVPDAPSAQRNGSSSSPSLCASQTFKISSEDASIRHKATLSANKVAEALPGKVELPSSKSGNLPDQRTLKVRIKVGPDRVAQYNAEIYNLGLTSPSSSEGNSHDESDGLLEFHETPIDSPDNILQIMTSFPVSGGLLLSPLCDDLLNLARETEDSVESEFEAGPKSSTISVKLLNNDVIGQKKTKFVDKSRKFEISADEFIANKSKSLSSNNLDCSVQPVSDGGRQHEESAQVKTRRESKDRVKGKSVSGDSGKDAFLEHSSDQSCAKYDKPEPRFSSVEKVGEHQARISQKDVSVDHQQDNRSRGERNRASLRAYSGNSEDERVKGAMDNSGSKVGLDATSSKHNGFGTLHAANRLSFEGDKKSKGSQSSGKLASKSDRLKDGSCAGPKNKSGGKNDVHRLHPSQKDAGNTSFAHMENPKHLQERPSGERPKKFKLDAAKAKSAHADKLKERSNNRKYLDKVISDTTLAEPPAAAIHSKDGIFTGLEQTMAAPVVIQEDWVGCDRCQKWRLLPYGTKSEQLPDKWVCSMLDWLPGMNHCDISEDETTKALHASYLVPVPENQQNCQADGITAGVISVGAHHLDQNYQNCAPDQIKKQKLKKKQNEVSMIDPVPSSGKKNLQRLAVKNGSSKEIKQSLAGVSETNRSGMQHPNKSAVVPKSSKRKSEHAIGDDAHPRKKVKNESAQHEHGKGKKIKSKAALNVDNFQTSGGNLGMIGNSLTHGLLNKGALKDGKKKSAGQEVISGDAGNFQIYVKKQKDQLQDLPDAGHLGVKTCNGGELSTKKIKLKDYEVGQYQIEERDSKRSKLDDIPKRKSIEAGVHSAGSKECPINRDIEKEQVTKSRGKRGLTIEDIDKLRKDLGCEQLSTAATSSSSKVSDSRKNRVGYMEMKGSPDESVSSSPMRVTCMNQVSPMMMATVGKVDSRLNDVPATGSVKKIRGMNGSSELGIGRKGSSGLTNDNVSEILDSKNKLKEETAFGDNHRAPKHEVSSNTGHPFSDESSIKSVKNGASVSKRDIGKSGDGRSENPSAKGEQIFTQTEPWSGKLRIDLRQGDKQGELYHSKYASGSLASSKKGFMDARPLDASVVGDTSKALKDTAIARLQNGTHHLFNNEAERSLAQEATLGNKNVSGVTTSTALKEVEDVLKEAEELRIHADLIKNSGFSSESNYEYFKAALKFLHGASLLEACNGEGSKHLGMSPMQMYGTAAKLCKTCAYEHEKGHEMGAAALAYKCVEVAYLRVVYCKSSTTNRVWHDLQSSLQMVPQGESPSSSASDVDNLNNLAAADKATLSKGSGSHAGNHVIVPRNRPNFVRLLDFTKDVNSAMEAAKKSQDMFAAARVELEESENKEAIVSVKRVIDFSFQNVEELVRLVVERSIFARTGEYGEERRWLTANHISVHRYKMGLICRLSCEDIFESSASLSRHKAYAQNFHTMSSRIARNESCACSSARFRAHGSTFERELPLQL</sequence>
<dbReference type="InterPro" id="IPR055300">
    <property type="entry name" value="CWZF3/5/7"/>
</dbReference>
<feature type="compositionally biased region" description="Basic and acidic residues" evidence="4">
    <location>
        <begin position="1079"/>
        <end position="1091"/>
    </location>
</feature>
<dbReference type="InterPro" id="IPR011124">
    <property type="entry name" value="Znf_CW"/>
</dbReference>
<name>A0AAW2P1M6_9LAMI</name>
<dbReference type="GO" id="GO:0008270">
    <property type="term" value="F:zinc ion binding"/>
    <property type="evidence" value="ECO:0007669"/>
    <property type="project" value="UniProtKB-KW"/>
</dbReference>
<dbReference type="PANTHER" id="PTHR46524:SF12">
    <property type="entry name" value="CW-TYPE DOMAIN-CONTAINING PROTEIN"/>
    <property type="match status" value="1"/>
</dbReference>
<evidence type="ECO:0000313" key="6">
    <source>
        <dbReference type="EMBL" id="KAL0348696.1"/>
    </source>
</evidence>
<reference evidence="6" key="2">
    <citation type="journal article" date="2024" name="Plant">
        <title>Genomic evolution and insights into agronomic trait innovations of Sesamum species.</title>
        <authorList>
            <person name="Miao H."/>
            <person name="Wang L."/>
            <person name="Qu L."/>
            <person name="Liu H."/>
            <person name="Sun Y."/>
            <person name="Le M."/>
            <person name="Wang Q."/>
            <person name="Wei S."/>
            <person name="Zheng Y."/>
            <person name="Lin W."/>
            <person name="Duan Y."/>
            <person name="Cao H."/>
            <person name="Xiong S."/>
            <person name="Wang X."/>
            <person name="Wei L."/>
            <person name="Li C."/>
            <person name="Ma Q."/>
            <person name="Ju M."/>
            <person name="Zhao R."/>
            <person name="Li G."/>
            <person name="Mu C."/>
            <person name="Tian Q."/>
            <person name="Mei H."/>
            <person name="Zhang T."/>
            <person name="Gao T."/>
            <person name="Zhang H."/>
        </authorList>
    </citation>
    <scope>NUCLEOTIDE SEQUENCE</scope>
    <source>
        <strain evidence="6">G01</strain>
    </source>
</reference>
<feature type="compositionally biased region" description="Basic and acidic residues" evidence="4">
    <location>
        <begin position="291"/>
        <end position="311"/>
    </location>
</feature>
<dbReference type="Pfam" id="PF24756">
    <property type="entry name" value="THD_CWZF3-5-7"/>
    <property type="match status" value="1"/>
</dbReference>